<name>A0A1F5ZYG4_9BACT</name>
<sequence>MEQQEGRNLNRLMIASVVAVVLIAGALTVSYLHSQQQRSDIVLPGGITYLGPSNASSSNITSTPTPEKFTATAGGQWRTHNGLTYPYSFSYPTSLKLAVFPKDPNDSVAFDWNGIPIEQNILLNIEKVDSRLPELSNKPKSEYVKVWYKSFPGLKSLGKMEEFTTTTGLKGYKAWYVNTQGEMPNVDIFLEVPQEKNLLIHLANGRLEEDVFNRIVDSMEWRK</sequence>
<keyword evidence="1" id="KW-1133">Transmembrane helix</keyword>
<feature type="transmembrane region" description="Helical" evidence="1">
    <location>
        <begin position="12"/>
        <end position="32"/>
    </location>
</feature>
<proteinExistence type="predicted"/>
<keyword evidence="1" id="KW-0812">Transmembrane</keyword>
<comment type="caution">
    <text evidence="2">The sequence shown here is derived from an EMBL/GenBank/DDBJ whole genome shotgun (WGS) entry which is preliminary data.</text>
</comment>
<accession>A0A1F5ZYG4</accession>
<dbReference type="EMBL" id="MFJL01000001">
    <property type="protein sequence ID" value="OGG17202.1"/>
    <property type="molecule type" value="Genomic_DNA"/>
</dbReference>
<evidence type="ECO:0000256" key="1">
    <source>
        <dbReference type="SAM" id="Phobius"/>
    </source>
</evidence>
<keyword evidence="1" id="KW-0472">Membrane</keyword>
<reference evidence="2 3" key="1">
    <citation type="journal article" date="2016" name="Nat. Commun.">
        <title>Thousands of microbial genomes shed light on interconnected biogeochemical processes in an aquifer system.</title>
        <authorList>
            <person name="Anantharaman K."/>
            <person name="Brown C.T."/>
            <person name="Hug L.A."/>
            <person name="Sharon I."/>
            <person name="Castelle C.J."/>
            <person name="Probst A.J."/>
            <person name="Thomas B.C."/>
            <person name="Singh A."/>
            <person name="Wilkins M.J."/>
            <person name="Karaoz U."/>
            <person name="Brodie E.L."/>
            <person name="Williams K.H."/>
            <person name="Hubbard S.S."/>
            <person name="Banfield J.F."/>
        </authorList>
    </citation>
    <scope>NUCLEOTIDE SEQUENCE [LARGE SCALE GENOMIC DNA]</scope>
</reference>
<organism evidence="2 3">
    <name type="scientific">Candidatus Gottesmanbacteria bacterium RIFCSPHIGHO2_02_FULL_39_11</name>
    <dbReference type="NCBI Taxonomy" id="1798382"/>
    <lineage>
        <taxon>Bacteria</taxon>
        <taxon>Candidatus Gottesmaniibacteriota</taxon>
    </lineage>
</organism>
<dbReference type="Proteomes" id="UP000176923">
    <property type="component" value="Unassembled WGS sequence"/>
</dbReference>
<protein>
    <submittedName>
        <fullName evidence="2">Uncharacterized protein</fullName>
    </submittedName>
</protein>
<evidence type="ECO:0000313" key="3">
    <source>
        <dbReference type="Proteomes" id="UP000176923"/>
    </source>
</evidence>
<dbReference type="AlphaFoldDB" id="A0A1F5ZYG4"/>
<gene>
    <name evidence="2" type="ORF">A3D77_00025</name>
</gene>
<evidence type="ECO:0000313" key="2">
    <source>
        <dbReference type="EMBL" id="OGG17202.1"/>
    </source>
</evidence>